<dbReference type="InParanoid" id="A0A1X7T152"/>
<protein>
    <recommendedName>
        <fullName evidence="2">Reverse transcriptase domain-containing protein</fullName>
    </recommendedName>
</protein>
<dbReference type="PANTHER" id="PTHR47510:SF3">
    <property type="entry name" value="ENDO_EXONUCLEASE_PHOSPHATASE DOMAIN-CONTAINING PROTEIN"/>
    <property type="match status" value="1"/>
</dbReference>
<evidence type="ECO:0008006" key="2">
    <source>
        <dbReference type="Google" id="ProtNLM"/>
    </source>
</evidence>
<dbReference type="EnsemblMetazoa" id="Aqu2.1.08167_001">
    <property type="protein sequence ID" value="Aqu2.1.08167_001"/>
    <property type="gene ID" value="Aqu2.1.08167"/>
</dbReference>
<dbReference type="OMA" id="TICEPLH"/>
<evidence type="ECO:0000313" key="1">
    <source>
        <dbReference type="EnsemblMetazoa" id="Aqu2.1.08167_001"/>
    </source>
</evidence>
<sequence length="211" mass="23430">MAKSKTNTRTTPHLQAKLSASESAFSAAFQNAKANYEEELVKLHGSERGKIYRYIRSITKSTELPQTLSFGSKSASDDHTKALLFNEYFYSIFTRSSCSAGSPCPNNWQWPSVYIDSIVCSEDEVYNVLSSLDESKATGLDGICPILLRRCAVALTSPITTLFNLSLSTCSLPLEWRTHLIKPIFKSADRSSGFNYRPVALLPVISKVLEK</sequence>
<organism evidence="1">
    <name type="scientific">Amphimedon queenslandica</name>
    <name type="common">Sponge</name>
    <dbReference type="NCBI Taxonomy" id="400682"/>
    <lineage>
        <taxon>Eukaryota</taxon>
        <taxon>Metazoa</taxon>
        <taxon>Porifera</taxon>
        <taxon>Demospongiae</taxon>
        <taxon>Heteroscleromorpha</taxon>
        <taxon>Haplosclerida</taxon>
        <taxon>Niphatidae</taxon>
        <taxon>Amphimedon</taxon>
    </lineage>
</organism>
<reference evidence="1" key="1">
    <citation type="submission" date="2017-05" db="UniProtKB">
        <authorList>
            <consortium name="EnsemblMetazoa"/>
        </authorList>
    </citation>
    <scope>IDENTIFICATION</scope>
</reference>
<name>A0A1X7T152_AMPQE</name>
<dbReference type="PANTHER" id="PTHR47510">
    <property type="entry name" value="REVERSE TRANSCRIPTASE DOMAIN-CONTAINING PROTEIN"/>
    <property type="match status" value="1"/>
</dbReference>
<proteinExistence type="predicted"/>
<dbReference type="eggNOG" id="KOG1075">
    <property type="taxonomic scope" value="Eukaryota"/>
</dbReference>
<accession>A0A1X7T152</accession>
<dbReference type="AlphaFoldDB" id="A0A1X7T152"/>